<feature type="domain" description="Choline/carnitine acyltransferase" evidence="2">
    <location>
        <begin position="29"/>
        <end position="89"/>
    </location>
</feature>
<evidence type="ECO:0000259" key="2">
    <source>
        <dbReference type="Pfam" id="PF00755"/>
    </source>
</evidence>
<keyword evidence="1" id="KW-0012">Acyltransferase</keyword>
<protein>
    <recommendedName>
        <fullName evidence="2">Choline/carnitine acyltransferase domain-containing protein</fullName>
    </recommendedName>
</protein>
<dbReference type="Proteomes" id="UP000499080">
    <property type="component" value="Unassembled WGS sequence"/>
</dbReference>
<evidence type="ECO:0000313" key="4">
    <source>
        <dbReference type="Proteomes" id="UP000499080"/>
    </source>
</evidence>
<dbReference type="EMBL" id="BGPR01011643">
    <property type="protein sequence ID" value="GBN52303.1"/>
    <property type="molecule type" value="Genomic_DNA"/>
</dbReference>
<proteinExistence type="predicted"/>
<name>A0A4Y2PN03_ARAVE</name>
<reference evidence="3 4" key="1">
    <citation type="journal article" date="2019" name="Sci. Rep.">
        <title>Orb-weaving spider Araneus ventricosus genome elucidates the spidroin gene catalogue.</title>
        <authorList>
            <person name="Kono N."/>
            <person name="Nakamura H."/>
            <person name="Ohtoshi R."/>
            <person name="Moran D.A.P."/>
            <person name="Shinohara A."/>
            <person name="Yoshida Y."/>
            <person name="Fujiwara M."/>
            <person name="Mori M."/>
            <person name="Tomita M."/>
            <person name="Arakawa K."/>
        </authorList>
    </citation>
    <scope>NUCLEOTIDE SEQUENCE [LARGE SCALE GENOMIC DNA]</scope>
</reference>
<dbReference type="InterPro" id="IPR042231">
    <property type="entry name" value="Cho/carn_acyl_trans_2"/>
</dbReference>
<sequence length="104" mass="11995">MPGFAFDLELAYDLYVCSATLIDYMPLPTTNQVARAANFIYAALTFRKLLNTQTLKPVTIQDFIPLCAWQYERMFNTTRVPDIALCIYLTLNTLLYIIEEDTIK</sequence>
<dbReference type="Gene3D" id="3.30.559.70">
    <property type="entry name" value="Choline/Carnitine o-acyltransferase, domain 2"/>
    <property type="match status" value="1"/>
</dbReference>
<organism evidence="3 4">
    <name type="scientific">Araneus ventricosus</name>
    <name type="common">Orbweaver spider</name>
    <name type="synonym">Epeira ventricosa</name>
    <dbReference type="NCBI Taxonomy" id="182803"/>
    <lineage>
        <taxon>Eukaryota</taxon>
        <taxon>Metazoa</taxon>
        <taxon>Ecdysozoa</taxon>
        <taxon>Arthropoda</taxon>
        <taxon>Chelicerata</taxon>
        <taxon>Arachnida</taxon>
        <taxon>Araneae</taxon>
        <taxon>Araneomorphae</taxon>
        <taxon>Entelegynae</taxon>
        <taxon>Araneoidea</taxon>
        <taxon>Araneidae</taxon>
        <taxon>Araneus</taxon>
    </lineage>
</organism>
<gene>
    <name evidence="3" type="primary">CPT1A_0</name>
    <name evidence="3" type="ORF">AVEN_126217_1</name>
</gene>
<dbReference type="PANTHER" id="PTHR22589:SF31">
    <property type="entry name" value="CARNITINE O-PALMITOYLTRANSFERASE"/>
    <property type="match status" value="1"/>
</dbReference>
<dbReference type="OrthoDB" id="240216at2759"/>
<dbReference type="GO" id="GO:0004095">
    <property type="term" value="F:carnitine O-palmitoyltransferase activity"/>
    <property type="evidence" value="ECO:0007669"/>
    <property type="project" value="TreeGrafter"/>
</dbReference>
<dbReference type="InterPro" id="IPR000542">
    <property type="entry name" value="Carn_acyl_trans"/>
</dbReference>
<dbReference type="Pfam" id="PF00755">
    <property type="entry name" value="Carn_acyltransf"/>
    <property type="match status" value="1"/>
</dbReference>
<dbReference type="PANTHER" id="PTHR22589">
    <property type="entry name" value="CARNITINE O-ACYLTRANSFERASE"/>
    <property type="match status" value="1"/>
</dbReference>
<dbReference type="GO" id="GO:0006631">
    <property type="term" value="P:fatty acid metabolic process"/>
    <property type="evidence" value="ECO:0007669"/>
    <property type="project" value="TreeGrafter"/>
</dbReference>
<dbReference type="AlphaFoldDB" id="A0A4Y2PN03"/>
<keyword evidence="4" id="KW-1185">Reference proteome</keyword>
<keyword evidence="1" id="KW-0808">Transferase</keyword>
<dbReference type="InterPro" id="IPR039551">
    <property type="entry name" value="Cho/carn_acyl_trans"/>
</dbReference>
<evidence type="ECO:0000313" key="3">
    <source>
        <dbReference type="EMBL" id="GBN52303.1"/>
    </source>
</evidence>
<dbReference type="GO" id="GO:0005739">
    <property type="term" value="C:mitochondrion"/>
    <property type="evidence" value="ECO:0007669"/>
    <property type="project" value="TreeGrafter"/>
</dbReference>
<dbReference type="SUPFAM" id="SSF52777">
    <property type="entry name" value="CoA-dependent acyltransferases"/>
    <property type="match status" value="1"/>
</dbReference>
<comment type="caution">
    <text evidence="3">The sequence shown here is derived from an EMBL/GenBank/DDBJ whole genome shotgun (WGS) entry which is preliminary data.</text>
</comment>
<evidence type="ECO:0000256" key="1">
    <source>
        <dbReference type="ARBA" id="ARBA00023315"/>
    </source>
</evidence>
<dbReference type="GO" id="GO:0009437">
    <property type="term" value="P:carnitine metabolic process"/>
    <property type="evidence" value="ECO:0007669"/>
    <property type="project" value="TreeGrafter"/>
</dbReference>
<accession>A0A4Y2PN03</accession>